<proteinExistence type="predicted"/>
<protein>
    <submittedName>
        <fullName evidence="2">Uncharacterized protein</fullName>
    </submittedName>
</protein>
<accession>A0A4P9VYT0</accession>
<evidence type="ECO:0000313" key="2">
    <source>
        <dbReference type="EMBL" id="RKO84125.1"/>
    </source>
</evidence>
<keyword evidence="3" id="KW-1185">Reference proteome</keyword>
<evidence type="ECO:0000256" key="1">
    <source>
        <dbReference type="SAM" id="MobiDB-lite"/>
    </source>
</evidence>
<dbReference type="AlphaFoldDB" id="A0A4P9VYT0"/>
<reference evidence="3" key="1">
    <citation type="journal article" date="2018" name="Nat. Microbiol.">
        <title>Leveraging single-cell genomics to expand the fungal tree of life.</title>
        <authorList>
            <person name="Ahrendt S.R."/>
            <person name="Quandt C.A."/>
            <person name="Ciobanu D."/>
            <person name="Clum A."/>
            <person name="Salamov A."/>
            <person name="Andreopoulos B."/>
            <person name="Cheng J.F."/>
            <person name="Woyke T."/>
            <person name="Pelin A."/>
            <person name="Henrissat B."/>
            <person name="Reynolds N.K."/>
            <person name="Benny G.L."/>
            <person name="Smith M.E."/>
            <person name="James T.Y."/>
            <person name="Grigoriev I.V."/>
        </authorList>
    </citation>
    <scope>NUCLEOTIDE SEQUENCE [LARGE SCALE GENOMIC DNA]</scope>
</reference>
<feature type="region of interest" description="Disordered" evidence="1">
    <location>
        <begin position="101"/>
        <end position="133"/>
    </location>
</feature>
<name>A0A4P9VYT0_9FUNG</name>
<feature type="region of interest" description="Disordered" evidence="1">
    <location>
        <begin position="27"/>
        <end position="79"/>
    </location>
</feature>
<dbReference type="Proteomes" id="UP000269721">
    <property type="component" value="Unassembled WGS sequence"/>
</dbReference>
<sequence length="272" mass="29367">MKAQVKQVDLLHVVLAGAGEQVYGGVAGSTQAGRQRVRHDSRGLRRRPRAQSPAEQRTGSSGRRGGKGSPGSDGRGGRYAAEPAKVNAVVVQPALSSPSAVAELTEEVDDQPKVSIHVLTPPSSPPSSRAPSSRRISSFALFRNVKFTVWSRQFPSPMHAFRHIWTSGVDFDRGENKWPLRLLGLTGCTIPVGSNSRPEAPQLPTFFDYEPGNPRQGFSTSNNGSVPKCSRSLLALPKPSVPVCGLTSPRSGVFNHGRCVECRLLELWVHHP</sequence>
<organism evidence="2 3">
    <name type="scientific">Blyttiomyces helicus</name>
    <dbReference type="NCBI Taxonomy" id="388810"/>
    <lineage>
        <taxon>Eukaryota</taxon>
        <taxon>Fungi</taxon>
        <taxon>Fungi incertae sedis</taxon>
        <taxon>Chytridiomycota</taxon>
        <taxon>Chytridiomycota incertae sedis</taxon>
        <taxon>Chytridiomycetes</taxon>
        <taxon>Chytridiomycetes incertae sedis</taxon>
        <taxon>Blyttiomyces</taxon>
    </lineage>
</organism>
<dbReference type="EMBL" id="ML000468">
    <property type="protein sequence ID" value="RKO84125.1"/>
    <property type="molecule type" value="Genomic_DNA"/>
</dbReference>
<evidence type="ECO:0000313" key="3">
    <source>
        <dbReference type="Proteomes" id="UP000269721"/>
    </source>
</evidence>
<gene>
    <name evidence="2" type="ORF">BDK51DRAFT_51248</name>
</gene>